<reference evidence="9 10" key="1">
    <citation type="submission" date="2017-06" db="EMBL/GenBank/DDBJ databases">
        <authorList>
            <person name="Kim H.J."/>
            <person name="Triplett B.A."/>
        </authorList>
    </citation>
    <scope>NUCLEOTIDE SEQUENCE [LARGE SCALE GENOMIC DNA]</scope>
    <source>
        <strain evidence="9 10">CGMCC 4.1858</strain>
    </source>
</reference>
<evidence type="ECO:0000256" key="5">
    <source>
        <dbReference type="ARBA" id="ARBA00023136"/>
    </source>
</evidence>
<keyword evidence="2" id="KW-1003">Cell membrane</keyword>
<dbReference type="Proteomes" id="UP000198280">
    <property type="component" value="Unassembled WGS sequence"/>
</dbReference>
<evidence type="ECO:0000256" key="1">
    <source>
        <dbReference type="ARBA" id="ARBA00004651"/>
    </source>
</evidence>
<keyword evidence="10" id="KW-1185">Reference proteome</keyword>
<dbReference type="PANTHER" id="PTHR36115">
    <property type="entry name" value="PROLINE-RICH ANTIGEN HOMOLOG-RELATED"/>
    <property type="match status" value="1"/>
</dbReference>
<dbReference type="GO" id="GO:0005886">
    <property type="term" value="C:plasma membrane"/>
    <property type="evidence" value="ECO:0007669"/>
    <property type="project" value="UniProtKB-SubCell"/>
</dbReference>
<evidence type="ECO:0000313" key="10">
    <source>
        <dbReference type="Proteomes" id="UP000198280"/>
    </source>
</evidence>
<sequence length="242" mass="25787">MSTDQPEDPFAKPPREPSGPAQPPPGQSPPPGGQPPGQQPPPGGQPYPPPPHQPPPGGSPYDQPPPGYGGGDPYAGGSYPGDPYASGPYGAGEPDPLAGMPPLANRGRRLVARIVDGLIIGIPVYGLTGLIWNYDYNATGALFSQGVIYAVIYLAYQVFMLTRYGQSLGKKLLRVRVGMLTDGTNPTTPAALKRESVYSLVPIIPCCGEIFWIIEVLWCTWDKPYRQCLHDKAGQTVVVSVE</sequence>
<evidence type="ECO:0000256" key="4">
    <source>
        <dbReference type="ARBA" id="ARBA00022989"/>
    </source>
</evidence>
<feature type="compositionally biased region" description="Pro residues" evidence="6">
    <location>
        <begin position="16"/>
        <end position="67"/>
    </location>
</feature>
<dbReference type="Pfam" id="PF06271">
    <property type="entry name" value="RDD"/>
    <property type="match status" value="1"/>
</dbReference>
<feature type="transmembrane region" description="Helical" evidence="7">
    <location>
        <begin position="146"/>
        <end position="164"/>
    </location>
</feature>
<keyword evidence="5 7" id="KW-0472">Membrane</keyword>
<feature type="domain" description="RDD" evidence="8">
    <location>
        <begin position="104"/>
        <end position="234"/>
    </location>
</feature>
<dbReference type="EMBL" id="FZOF01000012">
    <property type="protein sequence ID" value="SNS99573.1"/>
    <property type="molecule type" value="Genomic_DNA"/>
</dbReference>
<dbReference type="OrthoDB" id="9774993at2"/>
<dbReference type="InterPro" id="IPR051791">
    <property type="entry name" value="Pra-immunoreactive"/>
</dbReference>
<evidence type="ECO:0000256" key="3">
    <source>
        <dbReference type="ARBA" id="ARBA00022692"/>
    </source>
</evidence>
<name>A0A239J2S6_9ACTN</name>
<gene>
    <name evidence="9" type="ORF">SAMN05216252_11232</name>
</gene>
<evidence type="ECO:0000256" key="7">
    <source>
        <dbReference type="SAM" id="Phobius"/>
    </source>
</evidence>
<evidence type="ECO:0000313" key="9">
    <source>
        <dbReference type="EMBL" id="SNS99573.1"/>
    </source>
</evidence>
<evidence type="ECO:0000259" key="8">
    <source>
        <dbReference type="Pfam" id="PF06271"/>
    </source>
</evidence>
<evidence type="ECO:0000256" key="6">
    <source>
        <dbReference type="SAM" id="MobiDB-lite"/>
    </source>
</evidence>
<dbReference type="RefSeq" id="WP_089225814.1">
    <property type="nucleotide sequence ID" value="NZ_FZOF01000012.1"/>
</dbReference>
<dbReference type="AlphaFoldDB" id="A0A239J2S6"/>
<feature type="transmembrane region" description="Helical" evidence="7">
    <location>
        <begin position="110"/>
        <end position="134"/>
    </location>
</feature>
<dbReference type="PANTHER" id="PTHR36115:SF4">
    <property type="entry name" value="MEMBRANE PROTEIN"/>
    <property type="match status" value="1"/>
</dbReference>
<keyword evidence="3 7" id="KW-0812">Transmembrane</keyword>
<accession>A0A239J2S6</accession>
<keyword evidence="4 7" id="KW-1133">Transmembrane helix</keyword>
<comment type="subcellular location">
    <subcellularLocation>
        <location evidence="1">Cell membrane</location>
        <topology evidence="1">Multi-pass membrane protein</topology>
    </subcellularLocation>
</comment>
<organism evidence="9 10">
    <name type="scientific">Actinacidiphila glaucinigra</name>
    <dbReference type="NCBI Taxonomy" id="235986"/>
    <lineage>
        <taxon>Bacteria</taxon>
        <taxon>Bacillati</taxon>
        <taxon>Actinomycetota</taxon>
        <taxon>Actinomycetes</taxon>
        <taxon>Kitasatosporales</taxon>
        <taxon>Streptomycetaceae</taxon>
        <taxon>Actinacidiphila</taxon>
    </lineage>
</organism>
<feature type="region of interest" description="Disordered" evidence="6">
    <location>
        <begin position="1"/>
        <end position="93"/>
    </location>
</feature>
<protein>
    <submittedName>
        <fullName evidence="9">Uncharacterized membrane protein YckC, RDD family</fullName>
    </submittedName>
</protein>
<proteinExistence type="predicted"/>
<dbReference type="InterPro" id="IPR010432">
    <property type="entry name" value="RDD"/>
</dbReference>
<feature type="compositionally biased region" description="Low complexity" evidence="6">
    <location>
        <begin position="75"/>
        <end position="85"/>
    </location>
</feature>
<evidence type="ECO:0000256" key="2">
    <source>
        <dbReference type="ARBA" id="ARBA00022475"/>
    </source>
</evidence>